<dbReference type="EMBL" id="JAAVJS010000012">
    <property type="protein sequence ID" value="NJX15826.1"/>
    <property type="molecule type" value="Genomic_DNA"/>
</dbReference>
<keyword evidence="3" id="KW-1185">Reference proteome</keyword>
<protein>
    <submittedName>
        <fullName evidence="2">Uncharacterized protein</fullName>
    </submittedName>
</protein>
<organism evidence="2 3">
    <name type="scientific">Tamlana crocina</name>
    <dbReference type="NCBI Taxonomy" id="393006"/>
    <lineage>
        <taxon>Bacteria</taxon>
        <taxon>Pseudomonadati</taxon>
        <taxon>Bacteroidota</taxon>
        <taxon>Flavobacteriia</taxon>
        <taxon>Flavobacteriales</taxon>
        <taxon>Flavobacteriaceae</taxon>
        <taxon>Tamlana</taxon>
    </lineage>
</organism>
<comment type="caution">
    <text evidence="2">The sequence shown here is derived from an EMBL/GenBank/DDBJ whole genome shotgun (WGS) entry which is preliminary data.</text>
</comment>
<reference evidence="2 3" key="1">
    <citation type="submission" date="2020-03" db="EMBL/GenBank/DDBJ databases">
        <title>Tamlana sp. nov, isolated from XXX.</title>
        <authorList>
            <person name="Cao W.R."/>
        </authorList>
    </citation>
    <scope>NUCLEOTIDE SEQUENCE [LARGE SCALE GENOMIC DNA]</scope>
    <source>
        <strain evidence="2 3">HST1-43</strain>
    </source>
</reference>
<name>A0ABX1DHN5_9FLAO</name>
<keyword evidence="1" id="KW-0812">Transmembrane</keyword>
<proteinExistence type="predicted"/>
<sequence length="75" mass="8844">MKISAMFYVGLISFLLVLLAVMVSMDVPFALVFYTKCVGQFFLLVMVYKVLKDNYKTDKTFDHFYEDYPIDFTEE</sequence>
<accession>A0ABX1DHN5</accession>
<evidence type="ECO:0000313" key="3">
    <source>
        <dbReference type="Proteomes" id="UP000760545"/>
    </source>
</evidence>
<keyword evidence="1" id="KW-1133">Transmembrane helix</keyword>
<evidence type="ECO:0000313" key="2">
    <source>
        <dbReference type="EMBL" id="NJX15826.1"/>
    </source>
</evidence>
<keyword evidence="1" id="KW-0472">Membrane</keyword>
<evidence type="ECO:0000256" key="1">
    <source>
        <dbReference type="SAM" id="Phobius"/>
    </source>
</evidence>
<feature type="transmembrane region" description="Helical" evidence="1">
    <location>
        <begin position="31"/>
        <end position="51"/>
    </location>
</feature>
<gene>
    <name evidence="2" type="ORF">HC176_10030</name>
</gene>
<dbReference type="RefSeq" id="WP_167918067.1">
    <property type="nucleotide sequence ID" value="NZ_JAAVJS010000012.1"/>
</dbReference>
<feature type="transmembrane region" description="Helical" evidence="1">
    <location>
        <begin position="7"/>
        <end position="25"/>
    </location>
</feature>
<dbReference type="Proteomes" id="UP000760545">
    <property type="component" value="Unassembled WGS sequence"/>
</dbReference>